<dbReference type="GO" id="GO:0003690">
    <property type="term" value="F:double-stranded DNA binding"/>
    <property type="evidence" value="ECO:0007669"/>
    <property type="project" value="TreeGrafter"/>
</dbReference>
<dbReference type="PANTHER" id="PTHR38103:SF1">
    <property type="entry name" value="RECOMBINATION-ASSOCIATED PROTEIN RDGC"/>
    <property type="match status" value="1"/>
</dbReference>
<dbReference type="GO" id="GO:0006310">
    <property type="term" value="P:DNA recombination"/>
    <property type="evidence" value="ECO:0007669"/>
    <property type="project" value="UniProtKB-UniRule"/>
</dbReference>
<dbReference type="PANTHER" id="PTHR38103">
    <property type="entry name" value="RECOMBINATION-ASSOCIATED PROTEIN RDGC"/>
    <property type="match status" value="1"/>
</dbReference>
<dbReference type="GO" id="GO:0005737">
    <property type="term" value="C:cytoplasm"/>
    <property type="evidence" value="ECO:0007669"/>
    <property type="project" value="UniProtKB-UniRule"/>
</dbReference>
<reference evidence="7" key="1">
    <citation type="submission" date="2014-07" db="EMBL/GenBank/DDBJ databases">
        <authorList>
            <person name="Urmite Genomes Urmite Genomes"/>
        </authorList>
    </citation>
    <scope>NUCLEOTIDE SEQUENCE</scope>
    <source>
        <strain evidence="7">12M76_air</strain>
    </source>
</reference>
<evidence type="ECO:0000256" key="6">
    <source>
        <dbReference type="HAMAP-Rule" id="MF_00194"/>
    </source>
</evidence>
<dbReference type="OrthoDB" id="5290530at2"/>
<dbReference type="NCBIfam" id="NF001464">
    <property type="entry name" value="PRK00321.1-5"/>
    <property type="match status" value="1"/>
</dbReference>
<comment type="function">
    <text evidence="6">May be involved in recombination.</text>
</comment>
<keyword evidence="4 6" id="KW-0963">Cytoplasm</keyword>
<comment type="subcellular location">
    <subcellularLocation>
        <location evidence="1 6">Cytoplasm</location>
        <location evidence="1 6">Nucleoid</location>
    </subcellularLocation>
</comment>
<dbReference type="NCBIfam" id="NF001462">
    <property type="entry name" value="PRK00321.1-3"/>
    <property type="match status" value="1"/>
</dbReference>
<dbReference type="EMBL" id="LK391969">
    <property type="protein sequence ID" value="CEF25739.1"/>
    <property type="molecule type" value="Genomic_DNA"/>
</dbReference>
<dbReference type="RefSeq" id="WP_044498304.1">
    <property type="nucleotide sequence ID" value="NZ_LK391969.1"/>
</dbReference>
<gene>
    <name evidence="6" type="primary">rdgC</name>
    <name evidence="7" type="ORF">BN1049_00654</name>
</gene>
<keyword evidence="5 6" id="KW-0233">DNA recombination</keyword>
<evidence type="ECO:0000256" key="4">
    <source>
        <dbReference type="ARBA" id="ARBA00022490"/>
    </source>
</evidence>
<evidence type="ECO:0000256" key="1">
    <source>
        <dbReference type="ARBA" id="ARBA00004453"/>
    </source>
</evidence>
<dbReference type="InterPro" id="IPR007476">
    <property type="entry name" value="RdgC"/>
</dbReference>
<evidence type="ECO:0000256" key="2">
    <source>
        <dbReference type="ARBA" id="ARBA00008657"/>
    </source>
</evidence>
<dbReference type="GO" id="GO:0043590">
    <property type="term" value="C:bacterial nucleoid"/>
    <property type="evidence" value="ECO:0007669"/>
    <property type="project" value="TreeGrafter"/>
</dbReference>
<evidence type="ECO:0000313" key="7">
    <source>
        <dbReference type="EMBL" id="CEA02125.1"/>
    </source>
</evidence>
<dbReference type="HAMAP" id="MF_00194">
    <property type="entry name" value="RdgC"/>
    <property type="match status" value="1"/>
</dbReference>
<protein>
    <recommendedName>
        <fullName evidence="3 6">Recombination-associated protein RdgC</fullName>
    </recommendedName>
</protein>
<dbReference type="EMBL" id="LM997413">
    <property type="protein sequence ID" value="CEA02125.1"/>
    <property type="molecule type" value="Genomic_DNA"/>
</dbReference>
<dbReference type="Pfam" id="PF04381">
    <property type="entry name" value="RdgC"/>
    <property type="match status" value="1"/>
</dbReference>
<sequence>MWFRNLLLYRFSQSVPFTEAELLAALEQRPARPCASQETHTLGWTTPFGRHSDNLLQVADGYWLVALRKEERILPSSVVKDALAEKVEEIEARDARKVYKKERDTLKDEIVMSLLPRAFTRTQTTLACIAPQEGWIAVDTSSAKRAEDLLSLLREGTGSLPVRPMNVKMAPAACMTDWVKTGQAPEGLLISDECELRDTGEDGGVIRCKRQDLSSDEIQQHLTVGKQVSQLALHWHDKLSFTLDDKLAVKRLRFEELLRDEADDQGGDDMAGQLDASFVIMSRTLSELLPALTAALGGEDIPQGI</sequence>
<name>A0A078M789_9PSED</name>
<dbReference type="PATRIC" id="fig|1461581.3.peg.640"/>
<evidence type="ECO:0000256" key="3">
    <source>
        <dbReference type="ARBA" id="ARBA00022296"/>
    </source>
</evidence>
<dbReference type="GO" id="GO:0000018">
    <property type="term" value="P:regulation of DNA recombination"/>
    <property type="evidence" value="ECO:0007669"/>
    <property type="project" value="TreeGrafter"/>
</dbReference>
<evidence type="ECO:0000256" key="5">
    <source>
        <dbReference type="ARBA" id="ARBA00023172"/>
    </source>
</evidence>
<dbReference type="AlphaFoldDB" id="A0A078M789"/>
<comment type="similarity">
    <text evidence="2 6">Belongs to the RdgC family.</text>
</comment>
<accession>A0A078M789</accession>
<proteinExistence type="inferred from homology"/>
<organism evidence="7">
    <name type="scientific">Pseudomonas saudimassiliensis</name>
    <dbReference type="NCBI Taxonomy" id="1461581"/>
    <lineage>
        <taxon>Bacteria</taxon>
        <taxon>Pseudomonadati</taxon>
        <taxon>Pseudomonadota</taxon>
        <taxon>Gammaproteobacteria</taxon>
        <taxon>Pseudomonadales</taxon>
        <taxon>Pseudomonadaceae</taxon>
        <taxon>Pseudomonas</taxon>
    </lineage>
</organism>